<sequence length="62" mass="7348">MGKKLISLLNNIENRIEVFESYQIEEKEKTVIQMSLFEPKGKYKLKTHNKKIQRTQKATPLI</sequence>
<dbReference type="Proteomes" id="UP000198559">
    <property type="component" value="Unassembled WGS sequence"/>
</dbReference>
<organism evidence="1 2">
    <name type="scientific">Bathymodiolus azoricus thioautotrophic gill symbiont</name>
    <dbReference type="NCBI Taxonomy" id="235205"/>
    <lineage>
        <taxon>Bacteria</taxon>
        <taxon>Pseudomonadati</taxon>
        <taxon>Pseudomonadota</taxon>
        <taxon>Gammaproteobacteria</taxon>
        <taxon>sulfur-oxidizing symbionts</taxon>
    </lineage>
</organism>
<accession>A0A1H6KUE3</accession>
<evidence type="ECO:0000313" key="1">
    <source>
        <dbReference type="EMBL" id="SEH79333.1"/>
    </source>
</evidence>
<protein>
    <submittedName>
        <fullName evidence="1">Uncharacterized protein</fullName>
    </submittedName>
</protein>
<name>A0A1H6KUE3_9GAMM</name>
<dbReference type="AlphaFoldDB" id="A0A1H6KUE3"/>
<reference evidence="2" key="1">
    <citation type="submission" date="2016-06" db="EMBL/GenBank/DDBJ databases">
        <authorList>
            <person name="Petersen J."/>
            <person name="Sayavedra L."/>
        </authorList>
    </citation>
    <scope>NUCLEOTIDE SEQUENCE [LARGE SCALE GENOMIC DNA]</scope>
    <source>
        <strain evidence="2">BazSymB</strain>
    </source>
</reference>
<proteinExistence type="predicted"/>
<evidence type="ECO:0000313" key="2">
    <source>
        <dbReference type="Proteomes" id="UP000198559"/>
    </source>
</evidence>
<gene>
    <name evidence="1" type="ORF">BAZSYMB_GCONTIG00814_0</name>
</gene>
<dbReference type="EMBL" id="CVUD02000143">
    <property type="protein sequence ID" value="SEH79333.1"/>
    <property type="molecule type" value="Genomic_DNA"/>
</dbReference>